<name>A0A1G6RH03_9GAMM</name>
<dbReference type="SUPFAM" id="SSF53850">
    <property type="entry name" value="Periplasmic binding protein-like II"/>
    <property type="match status" value="1"/>
</dbReference>
<evidence type="ECO:0000313" key="3">
    <source>
        <dbReference type="Proteomes" id="UP000199467"/>
    </source>
</evidence>
<evidence type="ECO:0000313" key="2">
    <source>
        <dbReference type="EMBL" id="SDD03206.1"/>
    </source>
</evidence>
<dbReference type="PANTHER" id="PTHR35936">
    <property type="entry name" value="MEMBRANE-BOUND LYTIC MUREIN TRANSGLYCOSYLASE F"/>
    <property type="match status" value="1"/>
</dbReference>
<comment type="similarity">
    <text evidence="1">Belongs to the bacterial solute-binding protein 3 family.</text>
</comment>
<keyword evidence="3" id="KW-1185">Reference proteome</keyword>
<accession>A0A1G6RH03</accession>
<gene>
    <name evidence="2" type="ORF">SAMN05216576_109218</name>
</gene>
<dbReference type="EMBL" id="FMZQ01000009">
    <property type="protein sequence ID" value="SDD03206.1"/>
    <property type="molecule type" value="Genomic_DNA"/>
</dbReference>
<dbReference type="AlphaFoldDB" id="A0A1G6RH03"/>
<dbReference type="Gene3D" id="3.40.190.10">
    <property type="entry name" value="Periplasmic binding protein-like II"/>
    <property type="match status" value="2"/>
</dbReference>
<reference evidence="3" key="1">
    <citation type="submission" date="2016-10" db="EMBL/GenBank/DDBJ databases">
        <authorList>
            <person name="Varghese N."/>
            <person name="Submissions S."/>
        </authorList>
    </citation>
    <scope>NUCLEOTIDE SEQUENCE [LARGE SCALE GENOMIC DNA]</scope>
    <source>
        <strain evidence="3">DSM 26382</strain>
    </source>
</reference>
<protein>
    <submittedName>
        <fullName evidence="2">Polar amino acid transport system substrate-binding protein</fullName>
    </submittedName>
</protein>
<dbReference type="PANTHER" id="PTHR35936:SF6">
    <property type="entry name" value="AMINO ACID ABC TRANSPORTER SUBSTRATE-BINDING PAAT FAMILY PROTEIN"/>
    <property type="match status" value="1"/>
</dbReference>
<proteinExistence type="inferred from homology"/>
<dbReference type="RefSeq" id="WP_026088639.1">
    <property type="nucleotide sequence ID" value="NZ_FMZQ01000009.1"/>
</dbReference>
<sequence length="243" mass="27758">MRFSLSALLLLLCLAASAQEQRPLRFSVSESWAMPMINIVDGQATGGILYDLQMRLAQKVGRRAQMLVLPRLRVQRLLTTGEIDVRCYVSPDWLNEPHHQYIWSLPFMVQRDMIVARDAESDFKLEHLRGERLGTVLGFSYPNLEPLLANGQAHREDARTQALVLEKLEAGRYQYAISNDLSLNWFNRHQPQEKRLHALAEIRAAPVGCIVRDAPDVPTQALLRALVKMKQDGEFDAILARYR</sequence>
<dbReference type="Proteomes" id="UP000199467">
    <property type="component" value="Unassembled WGS sequence"/>
</dbReference>
<evidence type="ECO:0000256" key="1">
    <source>
        <dbReference type="ARBA" id="ARBA00010333"/>
    </source>
</evidence>
<organism evidence="2 3">
    <name type="scientific">Ectopseudomonas chengduensis</name>
    <dbReference type="NCBI Taxonomy" id="489632"/>
    <lineage>
        <taxon>Bacteria</taxon>
        <taxon>Pseudomonadati</taxon>
        <taxon>Pseudomonadota</taxon>
        <taxon>Gammaproteobacteria</taxon>
        <taxon>Pseudomonadales</taxon>
        <taxon>Pseudomonadaceae</taxon>
        <taxon>Ectopseudomonas</taxon>
    </lineage>
</organism>